<accession>A0A1D7XJQ5</accession>
<dbReference type="Proteomes" id="UP000094652">
    <property type="component" value="Chromosome"/>
</dbReference>
<sequence length="89" mass="9419">MYLAKVVGVVVATTKSEGLVGKKMLMVQRLTPEYDLLGSVEVAIDSVGAGNGEIVLIATDYAAHQLFNAKDAPVDRAIVAIVDSVEMNK</sequence>
<evidence type="ECO:0000256" key="2">
    <source>
        <dbReference type="ARBA" id="ARBA00023669"/>
    </source>
</evidence>
<dbReference type="InterPro" id="IPR036677">
    <property type="entry name" value="EutN_CcmL_sf"/>
</dbReference>
<gene>
    <name evidence="4" type="ORF">BGI42_07380</name>
</gene>
<keyword evidence="5" id="KW-1185">Reference proteome</keyword>
<dbReference type="Gene3D" id="2.40.50.220">
    <property type="entry name" value="EutN/Ccml"/>
    <property type="match status" value="1"/>
</dbReference>
<proteinExistence type="predicted"/>
<evidence type="ECO:0000256" key="3">
    <source>
        <dbReference type="ARBA" id="ARBA00024446"/>
    </source>
</evidence>
<keyword evidence="2" id="KW-1282">Carboxysome</keyword>
<reference evidence="5" key="1">
    <citation type="submission" date="2016-09" db="EMBL/GenBank/DDBJ databases">
        <title>Genomics of Clostridium taeniosporum, an organism which forms endospores with ribbon-like appendages.</title>
        <authorList>
            <person name="Walker J.R."/>
        </authorList>
    </citation>
    <scope>NUCLEOTIDE SEQUENCE [LARGE SCALE GENOMIC DNA]</scope>
    <source>
        <strain evidence="5">1/k</strain>
    </source>
</reference>
<dbReference type="InterPro" id="IPR004992">
    <property type="entry name" value="EutN_CcmL"/>
</dbReference>
<dbReference type="RefSeq" id="WP_069679716.1">
    <property type="nucleotide sequence ID" value="NZ_CP017253.2"/>
</dbReference>
<organism evidence="4 5">
    <name type="scientific">Clostridium taeniosporum</name>
    <dbReference type="NCBI Taxonomy" id="394958"/>
    <lineage>
        <taxon>Bacteria</taxon>
        <taxon>Bacillati</taxon>
        <taxon>Bacillota</taxon>
        <taxon>Clostridia</taxon>
        <taxon>Eubacteriales</taxon>
        <taxon>Clostridiaceae</taxon>
        <taxon>Clostridium</taxon>
    </lineage>
</organism>
<dbReference type="PROSITE" id="PS51932">
    <property type="entry name" value="BMV"/>
    <property type="match status" value="1"/>
</dbReference>
<dbReference type="AlphaFoldDB" id="A0A1D7XJQ5"/>
<evidence type="ECO:0000313" key="5">
    <source>
        <dbReference type="Proteomes" id="UP000094652"/>
    </source>
</evidence>
<evidence type="ECO:0000313" key="4">
    <source>
        <dbReference type="EMBL" id="AOR23565.1"/>
    </source>
</evidence>
<dbReference type="OrthoDB" id="196195at2"/>
<dbReference type="PANTHER" id="PTHR36539">
    <property type="entry name" value="ETHANOLAMINE UTILIZATION PROTEIN EUTN"/>
    <property type="match status" value="1"/>
</dbReference>
<dbReference type="Pfam" id="PF03319">
    <property type="entry name" value="EutN_CcmL"/>
    <property type="match status" value="1"/>
</dbReference>
<dbReference type="SUPFAM" id="SSF159133">
    <property type="entry name" value="EutN/CcmL-like"/>
    <property type="match status" value="1"/>
</dbReference>
<dbReference type="STRING" id="394958.BGI42_07380"/>
<name>A0A1D7XJQ5_9CLOT</name>
<dbReference type="EMBL" id="CP017253">
    <property type="protein sequence ID" value="AOR23565.1"/>
    <property type="molecule type" value="Genomic_DNA"/>
</dbReference>
<dbReference type="KEGG" id="ctae:BGI42_07380"/>
<dbReference type="PANTHER" id="PTHR36539:SF1">
    <property type="entry name" value="BACTERIAL MICROCOMPARTMENT SHELL VERTEX PROTEIN EUTN"/>
    <property type="match status" value="1"/>
</dbReference>
<dbReference type="CDD" id="cd01614">
    <property type="entry name" value="EutN_CcmL"/>
    <property type="match status" value="1"/>
</dbReference>
<keyword evidence="3" id="KW-1283">Bacterial microcompartment</keyword>
<evidence type="ECO:0000256" key="1">
    <source>
        <dbReference type="ARBA" id="ARBA00023587"/>
    </source>
</evidence>
<protein>
    <submittedName>
        <fullName evidence="4">Ethanolamine utilization protein EutN</fullName>
    </submittedName>
</protein>
<dbReference type="GO" id="GO:0031470">
    <property type="term" value="C:carboxysome"/>
    <property type="evidence" value="ECO:0007669"/>
    <property type="project" value="UniProtKB-SubCell"/>
</dbReference>
<comment type="subcellular location">
    <subcellularLocation>
        <location evidence="1">Carboxysome</location>
    </subcellularLocation>
</comment>